<keyword evidence="6" id="KW-1185">Reference proteome</keyword>
<evidence type="ECO:0000256" key="1">
    <source>
        <dbReference type="ARBA" id="ARBA00022679"/>
    </source>
</evidence>
<keyword evidence="2" id="KW-0479">Metal-binding</keyword>
<dbReference type="GO" id="GO:0004337">
    <property type="term" value="F:(2E,6E)-farnesyl diphosphate synthase activity"/>
    <property type="evidence" value="ECO:0007669"/>
    <property type="project" value="TreeGrafter"/>
</dbReference>
<dbReference type="AlphaFoldDB" id="A0A3P7QEQ5"/>
<sequence length="240" mass="26658">MEKGPFTPGSRVPEGLNLDFRNRYRLLNMSILSSLRADFDRFFDEALDLLYSRLDKQLLPAKEHFFKSAKYNVPTGKKVRGLLCVAAFKAFSDGQEQIVTTRMANLVGWCLELQLLFSVLGETPALREICIQVVRLFGDCIHFTCLGQALDILANGTPQTTPRPTEDGEMKAATPSKVAKMSSGRLASITKERVTAIAKWKTSYYSFVLPVTAGMLLVGNNFILFLCNFSLLPLSSSSQS</sequence>
<evidence type="ECO:0000256" key="4">
    <source>
        <dbReference type="SAM" id="Phobius"/>
    </source>
</evidence>
<keyword evidence="3" id="KW-0460">Magnesium</keyword>
<proteinExistence type="predicted"/>
<keyword evidence="4" id="KW-0812">Transmembrane</keyword>
<dbReference type="GO" id="GO:0004161">
    <property type="term" value="F:dimethylallyltranstransferase activity"/>
    <property type="evidence" value="ECO:0007669"/>
    <property type="project" value="TreeGrafter"/>
</dbReference>
<dbReference type="Proteomes" id="UP000281553">
    <property type="component" value="Unassembled WGS sequence"/>
</dbReference>
<keyword evidence="1" id="KW-0808">Transferase</keyword>
<organism evidence="5 6">
    <name type="scientific">Dibothriocephalus latus</name>
    <name type="common">Fish tapeworm</name>
    <name type="synonym">Diphyllobothrium latum</name>
    <dbReference type="NCBI Taxonomy" id="60516"/>
    <lineage>
        <taxon>Eukaryota</taxon>
        <taxon>Metazoa</taxon>
        <taxon>Spiralia</taxon>
        <taxon>Lophotrochozoa</taxon>
        <taxon>Platyhelminthes</taxon>
        <taxon>Cestoda</taxon>
        <taxon>Eucestoda</taxon>
        <taxon>Diphyllobothriidea</taxon>
        <taxon>Diphyllobothriidae</taxon>
        <taxon>Dibothriocephalus</taxon>
    </lineage>
</organism>
<evidence type="ECO:0000256" key="2">
    <source>
        <dbReference type="ARBA" id="ARBA00022723"/>
    </source>
</evidence>
<dbReference type="InterPro" id="IPR008949">
    <property type="entry name" value="Isoprenoid_synthase_dom_sf"/>
</dbReference>
<dbReference type="EMBL" id="UYRU01078174">
    <property type="protein sequence ID" value="VDN28899.1"/>
    <property type="molecule type" value="Genomic_DNA"/>
</dbReference>
<evidence type="ECO:0000313" key="5">
    <source>
        <dbReference type="EMBL" id="VDN28899.1"/>
    </source>
</evidence>
<feature type="transmembrane region" description="Helical" evidence="4">
    <location>
        <begin position="207"/>
        <end position="231"/>
    </location>
</feature>
<reference evidence="5 6" key="1">
    <citation type="submission" date="2018-11" db="EMBL/GenBank/DDBJ databases">
        <authorList>
            <consortium name="Pathogen Informatics"/>
        </authorList>
    </citation>
    <scope>NUCLEOTIDE SEQUENCE [LARGE SCALE GENOMIC DNA]</scope>
</reference>
<dbReference type="Gene3D" id="1.10.600.10">
    <property type="entry name" value="Farnesyl Diphosphate Synthase"/>
    <property type="match status" value="2"/>
</dbReference>
<evidence type="ECO:0000313" key="6">
    <source>
        <dbReference type="Proteomes" id="UP000281553"/>
    </source>
</evidence>
<dbReference type="GO" id="GO:0005737">
    <property type="term" value="C:cytoplasm"/>
    <property type="evidence" value="ECO:0007669"/>
    <property type="project" value="TreeGrafter"/>
</dbReference>
<protein>
    <submittedName>
        <fullName evidence="5">Uncharacterized protein</fullName>
    </submittedName>
</protein>
<dbReference type="OrthoDB" id="10257492at2759"/>
<dbReference type="InterPro" id="IPR039702">
    <property type="entry name" value="FPS1-like"/>
</dbReference>
<dbReference type="PANTHER" id="PTHR11525">
    <property type="entry name" value="FARNESYL-PYROPHOSPHATE SYNTHETASE"/>
    <property type="match status" value="1"/>
</dbReference>
<keyword evidence="4" id="KW-0472">Membrane</keyword>
<name>A0A3P7QEQ5_DIBLA</name>
<dbReference type="GO" id="GO:0045337">
    <property type="term" value="P:farnesyl diphosphate biosynthetic process"/>
    <property type="evidence" value="ECO:0007669"/>
    <property type="project" value="TreeGrafter"/>
</dbReference>
<keyword evidence="4" id="KW-1133">Transmembrane helix</keyword>
<dbReference type="SUPFAM" id="SSF48576">
    <property type="entry name" value="Terpenoid synthases"/>
    <property type="match status" value="1"/>
</dbReference>
<gene>
    <name evidence="5" type="ORF">DILT_LOCUS15263</name>
</gene>
<evidence type="ECO:0000256" key="3">
    <source>
        <dbReference type="ARBA" id="ARBA00022842"/>
    </source>
</evidence>
<accession>A0A3P7QEQ5</accession>
<dbReference type="GO" id="GO:0046872">
    <property type="term" value="F:metal ion binding"/>
    <property type="evidence" value="ECO:0007669"/>
    <property type="project" value="UniProtKB-KW"/>
</dbReference>
<dbReference type="PANTHER" id="PTHR11525:SF0">
    <property type="entry name" value="FARNESYL PYROPHOSPHATE SYNTHASE"/>
    <property type="match status" value="1"/>
</dbReference>